<reference evidence="4" key="1">
    <citation type="submission" date="2016-10" db="EMBL/GenBank/DDBJ databases">
        <authorList>
            <person name="Varghese N."/>
            <person name="Submissions S."/>
        </authorList>
    </citation>
    <scope>NUCLEOTIDE SEQUENCE [LARGE SCALE GENOMIC DNA]</scope>
    <source>
        <strain evidence="4">DSM 22427</strain>
    </source>
</reference>
<evidence type="ECO:0000313" key="3">
    <source>
        <dbReference type="EMBL" id="SFS55818.1"/>
    </source>
</evidence>
<feature type="domain" description="DUF8048" evidence="2">
    <location>
        <begin position="203"/>
        <end position="308"/>
    </location>
</feature>
<dbReference type="EMBL" id="FOZS01000001">
    <property type="protein sequence ID" value="SFS55818.1"/>
    <property type="molecule type" value="Genomic_DNA"/>
</dbReference>
<feature type="compositionally biased region" description="Basic and acidic residues" evidence="1">
    <location>
        <begin position="101"/>
        <end position="111"/>
    </location>
</feature>
<evidence type="ECO:0000313" key="4">
    <source>
        <dbReference type="Proteomes" id="UP000199199"/>
    </source>
</evidence>
<feature type="region of interest" description="Disordered" evidence="1">
    <location>
        <begin position="101"/>
        <end position="124"/>
    </location>
</feature>
<name>A0A1I6QU45_9EURY</name>
<dbReference type="Pfam" id="PF26222">
    <property type="entry name" value="DUF8048"/>
    <property type="match status" value="1"/>
</dbReference>
<gene>
    <name evidence="3" type="ORF">SAMN04488556_1549</name>
</gene>
<evidence type="ECO:0000256" key="1">
    <source>
        <dbReference type="SAM" id="MobiDB-lite"/>
    </source>
</evidence>
<organism evidence="3 4">
    <name type="scientific">Halostagnicola kamekurae</name>
    <dbReference type="NCBI Taxonomy" id="619731"/>
    <lineage>
        <taxon>Archaea</taxon>
        <taxon>Methanobacteriati</taxon>
        <taxon>Methanobacteriota</taxon>
        <taxon>Stenosarchaea group</taxon>
        <taxon>Halobacteria</taxon>
        <taxon>Halobacteriales</taxon>
        <taxon>Natrialbaceae</taxon>
        <taxon>Halostagnicola</taxon>
    </lineage>
</organism>
<dbReference type="Proteomes" id="UP000199199">
    <property type="component" value="Unassembled WGS sequence"/>
</dbReference>
<keyword evidence="4" id="KW-1185">Reference proteome</keyword>
<evidence type="ECO:0000259" key="2">
    <source>
        <dbReference type="Pfam" id="PF26222"/>
    </source>
</evidence>
<sequence length="333" mass="36598">MIFGALSRLSLAGTRLFSRLDVPPFMSTRPTGTILDDDRLLELRRAEESTDSTLALEMTPVAEHMGASSGDRIDWDVDEYEDEPMLVCTAIVDAQADDAPYPRRLRDRDGDVSAPVPDPLVGADPPEGLGLDLESYDADRPLLFDAISIAETIGFVPFRFDDGEPYRAEPLQGVADESDPVAEETIANERDDDPSPRPETVDAPIDAEVLEAVVDETNATFDALSSVLEELSRQRLVGEADAVGEYPPVAVDDRGICIVPDDEWAARLEPQLSTDDASVLEAARLTHNRQAKRLLAALEDPDTRYDEYDRTYDAIVTDERETAEWEVSEAGST</sequence>
<dbReference type="InterPro" id="IPR058361">
    <property type="entry name" value="DUF8048"/>
</dbReference>
<dbReference type="AlphaFoldDB" id="A0A1I6QU45"/>
<protein>
    <recommendedName>
        <fullName evidence="2">DUF8048 domain-containing protein</fullName>
    </recommendedName>
</protein>
<proteinExistence type="predicted"/>
<accession>A0A1I6QU45</accession>